<comment type="caution">
    <text evidence="3">The sequence shown here is derived from an EMBL/GenBank/DDBJ whole genome shotgun (WGS) entry which is preliminary data.</text>
</comment>
<dbReference type="PROSITE" id="PS51257">
    <property type="entry name" value="PROKAR_LIPOPROTEIN"/>
    <property type="match status" value="1"/>
</dbReference>
<name>A0ABT5E5T9_9BACT</name>
<dbReference type="SUPFAM" id="SSF53474">
    <property type="entry name" value="alpha/beta-Hydrolases"/>
    <property type="match status" value="1"/>
</dbReference>
<organism evidence="3 4">
    <name type="scientific">Nannocystis bainbridge</name>
    <dbReference type="NCBI Taxonomy" id="2995303"/>
    <lineage>
        <taxon>Bacteria</taxon>
        <taxon>Pseudomonadati</taxon>
        <taxon>Myxococcota</taxon>
        <taxon>Polyangia</taxon>
        <taxon>Nannocystales</taxon>
        <taxon>Nannocystaceae</taxon>
        <taxon>Nannocystis</taxon>
    </lineage>
</organism>
<gene>
    <name evidence="3" type="ORF">POL25_30250</name>
</gene>
<evidence type="ECO:0008006" key="5">
    <source>
        <dbReference type="Google" id="ProtNLM"/>
    </source>
</evidence>
<reference evidence="3 4" key="1">
    <citation type="submission" date="2022-11" db="EMBL/GenBank/DDBJ databases">
        <title>Minimal conservation of predation-associated metabolite biosynthetic gene clusters underscores biosynthetic potential of Myxococcota including descriptions for ten novel species: Archangium lansinium sp. nov., Myxococcus landrumus sp. nov., Nannocystis bai.</title>
        <authorList>
            <person name="Ahearne A."/>
            <person name="Stevens C."/>
            <person name="Dowd S."/>
        </authorList>
    </citation>
    <scope>NUCLEOTIDE SEQUENCE [LARGE SCALE GENOMIC DNA]</scope>
    <source>
        <strain evidence="3 4">BB15-2</strain>
    </source>
</reference>
<evidence type="ECO:0000313" key="3">
    <source>
        <dbReference type="EMBL" id="MDC0721227.1"/>
    </source>
</evidence>
<dbReference type="RefSeq" id="WP_272089729.1">
    <property type="nucleotide sequence ID" value="NZ_JAQNDL010000003.1"/>
</dbReference>
<dbReference type="InterPro" id="IPR029058">
    <property type="entry name" value="AB_hydrolase_fold"/>
</dbReference>
<dbReference type="Proteomes" id="UP001221686">
    <property type="component" value="Unassembled WGS sequence"/>
</dbReference>
<dbReference type="InterPro" id="IPR058180">
    <property type="entry name" value="BPSS1187-like"/>
</dbReference>
<sequence length="378" mass="39716">MPGTRSICAALVLAACSSEPVDTATDTTSTTSTTSTTADTADTTSTTATDDTTSTSSSTSTSTGPTTTVEPTTTGTTTVDDTTTTTGTTTEAMPSGPDVDVSDPKLHEFSFKADEADPAAALALGNQLAQLDTSAPLQGRLVVYLHGADQPSTCGSQAHGVELARMGFHVIHPCYVANYGVGNCGDDIGGCRLEAFEGVDHHPFIDIPPADSIETRVVKMLEHLQALHPGGDWQYFIEDGLPRWSEIVISGISHGASSSGVIGMNRTVERVVMLSGPLDSNQAWLKADPLTPIDRFWGFTHTGDDQHPGHLKSFADMLVPGEPFVVDGAEPPYMDSHRLVTSAPTDNGHVSTQAGSASPKEADAYVFTPVWRAMYGAE</sequence>
<evidence type="ECO:0000313" key="4">
    <source>
        <dbReference type="Proteomes" id="UP001221686"/>
    </source>
</evidence>
<evidence type="ECO:0000256" key="1">
    <source>
        <dbReference type="SAM" id="MobiDB-lite"/>
    </source>
</evidence>
<keyword evidence="2" id="KW-0732">Signal</keyword>
<dbReference type="NCBIfam" id="NF047580">
    <property type="entry name" value="BPSS1187_fam"/>
    <property type="match status" value="1"/>
</dbReference>
<protein>
    <recommendedName>
        <fullName evidence="5">Alpha/beta hydrolase</fullName>
    </recommendedName>
</protein>
<dbReference type="EMBL" id="JAQNDL010000003">
    <property type="protein sequence ID" value="MDC0721227.1"/>
    <property type="molecule type" value="Genomic_DNA"/>
</dbReference>
<feature type="chain" id="PRO_5047137422" description="Alpha/beta hydrolase" evidence="2">
    <location>
        <begin position="24"/>
        <end position="378"/>
    </location>
</feature>
<feature type="compositionally biased region" description="Low complexity" evidence="1">
    <location>
        <begin position="19"/>
        <end position="92"/>
    </location>
</feature>
<keyword evidence="4" id="KW-1185">Reference proteome</keyword>
<evidence type="ECO:0000256" key="2">
    <source>
        <dbReference type="SAM" id="SignalP"/>
    </source>
</evidence>
<feature type="signal peptide" evidence="2">
    <location>
        <begin position="1"/>
        <end position="23"/>
    </location>
</feature>
<proteinExistence type="predicted"/>
<feature type="region of interest" description="Disordered" evidence="1">
    <location>
        <begin position="19"/>
        <end position="104"/>
    </location>
</feature>
<accession>A0ABT5E5T9</accession>